<dbReference type="InterPro" id="IPR047109">
    <property type="entry name" value="CAD-like"/>
</dbReference>
<protein>
    <submittedName>
        <fullName evidence="5">Uncharacterized protein</fullName>
    </submittedName>
</protein>
<dbReference type="Gene3D" id="3.40.50.720">
    <property type="entry name" value="NAD(P)-binding Rossmann-like Domain"/>
    <property type="match status" value="1"/>
</dbReference>
<organism evidence="5 6">
    <name type="scientific">Solanum stoloniferum</name>
    <dbReference type="NCBI Taxonomy" id="62892"/>
    <lineage>
        <taxon>Eukaryota</taxon>
        <taxon>Viridiplantae</taxon>
        <taxon>Streptophyta</taxon>
        <taxon>Embryophyta</taxon>
        <taxon>Tracheophyta</taxon>
        <taxon>Spermatophyta</taxon>
        <taxon>Magnoliopsida</taxon>
        <taxon>eudicotyledons</taxon>
        <taxon>Gunneridae</taxon>
        <taxon>Pentapetalae</taxon>
        <taxon>asterids</taxon>
        <taxon>lamiids</taxon>
        <taxon>Solanales</taxon>
        <taxon>Solanaceae</taxon>
        <taxon>Solanoideae</taxon>
        <taxon>Solaneae</taxon>
        <taxon>Solanum</taxon>
    </lineage>
</organism>
<dbReference type="PANTHER" id="PTHR42683">
    <property type="entry name" value="ALDEHYDE REDUCTASE"/>
    <property type="match status" value="1"/>
</dbReference>
<evidence type="ECO:0000256" key="1">
    <source>
        <dbReference type="ARBA" id="ARBA00022723"/>
    </source>
</evidence>
<gene>
    <name evidence="5" type="ORF">AABB24_019343</name>
</gene>
<comment type="caution">
    <text evidence="5">The sequence shown here is derived from an EMBL/GenBank/DDBJ whole genome shotgun (WGS) entry which is preliminary data.</text>
</comment>
<proteinExistence type="predicted"/>
<evidence type="ECO:0000256" key="2">
    <source>
        <dbReference type="ARBA" id="ARBA00022833"/>
    </source>
</evidence>
<evidence type="ECO:0000313" key="6">
    <source>
        <dbReference type="Proteomes" id="UP001627284"/>
    </source>
</evidence>
<keyword evidence="6" id="KW-1185">Reference proteome</keyword>
<keyword evidence="1" id="KW-0479">Metal-binding</keyword>
<feature type="non-terminal residue" evidence="5">
    <location>
        <position position="153"/>
    </location>
</feature>
<dbReference type="GO" id="GO:0046872">
    <property type="term" value="F:metal ion binding"/>
    <property type="evidence" value="ECO:0007669"/>
    <property type="project" value="UniProtKB-KW"/>
</dbReference>
<name>A0ABD2TFZ2_9SOLN</name>
<evidence type="ECO:0000256" key="4">
    <source>
        <dbReference type="SAM" id="MobiDB-lite"/>
    </source>
</evidence>
<sequence length="153" mass="16943">MFISFDNSDSNSHKSSSNSNSNSSGIRLIPGNSSLCSVGWNKRDVVSPLLISKRMDYCIHKFFRESLSQAEEICALHRGGSTWVRGGSPEPPRQKITRKLVAGSCIGGMKETQEMLDFAAKHNITPMDYVNTALECLLKSDVKYHFVLDIGNT</sequence>
<accession>A0ABD2TFZ2</accession>
<keyword evidence="2" id="KW-0862">Zinc</keyword>
<reference evidence="5 6" key="1">
    <citation type="submission" date="2024-05" db="EMBL/GenBank/DDBJ databases">
        <title>De novo assembly of an allotetraploid wild potato.</title>
        <authorList>
            <person name="Hosaka A.J."/>
        </authorList>
    </citation>
    <scope>NUCLEOTIDE SEQUENCE [LARGE SCALE GENOMIC DNA]</scope>
    <source>
        <tissue evidence="5">Young leaves</tissue>
    </source>
</reference>
<dbReference type="AlphaFoldDB" id="A0ABD2TFZ2"/>
<feature type="region of interest" description="Disordered" evidence="4">
    <location>
        <begin position="1"/>
        <end position="24"/>
    </location>
</feature>
<evidence type="ECO:0000256" key="3">
    <source>
        <dbReference type="ARBA" id="ARBA00023002"/>
    </source>
</evidence>
<keyword evidence="3" id="KW-0560">Oxidoreductase</keyword>
<dbReference type="Proteomes" id="UP001627284">
    <property type="component" value="Unassembled WGS sequence"/>
</dbReference>
<evidence type="ECO:0000313" key="5">
    <source>
        <dbReference type="EMBL" id="KAL3355210.1"/>
    </source>
</evidence>
<dbReference type="EMBL" id="JBJKTR010000011">
    <property type="protein sequence ID" value="KAL3355210.1"/>
    <property type="molecule type" value="Genomic_DNA"/>
</dbReference>
<dbReference type="GO" id="GO:0016491">
    <property type="term" value="F:oxidoreductase activity"/>
    <property type="evidence" value="ECO:0007669"/>
    <property type="project" value="UniProtKB-KW"/>
</dbReference>
<dbReference type="Gene3D" id="3.90.180.10">
    <property type="entry name" value="Medium-chain alcohol dehydrogenases, catalytic domain"/>
    <property type="match status" value="1"/>
</dbReference>